<feature type="non-terminal residue" evidence="10">
    <location>
        <position position="1"/>
    </location>
</feature>
<evidence type="ECO:0000256" key="5">
    <source>
        <dbReference type="ARBA" id="ARBA00022692"/>
    </source>
</evidence>
<feature type="transmembrane region" description="Helical" evidence="8">
    <location>
        <begin position="12"/>
        <end position="33"/>
    </location>
</feature>
<dbReference type="RefSeq" id="WP_151201036.1">
    <property type="nucleotide sequence ID" value="NZ_KQ956765.1"/>
</dbReference>
<name>A0A133NK49_FUSNU</name>
<feature type="transmembrane region" description="Helical" evidence="8">
    <location>
        <begin position="185"/>
        <end position="204"/>
    </location>
</feature>
<keyword evidence="4" id="KW-0762">Sugar transport</keyword>
<sequence>LVGCQSWEVQIILLPITTIIFGCLLGKFFAPYISAIITKIGVIVNKTTELRPILMGLTLSVIMGIILTLPISSAAIGISLGLSGLAAGAALTGCCCQMIGFAIMSYDDNDLGTVFSIGFGTSMIQIPNIIKNPIIWIPPIVSSAILGVLSTTVFKLSSNSIASGMGTSGLVGQIASFSVNGMSYLPTMIILHFLLPAILTFIIYKILKKKGYIKVGDLKI</sequence>
<dbReference type="GO" id="GO:0009401">
    <property type="term" value="P:phosphoenolpyruvate-dependent sugar phosphotransferase system"/>
    <property type="evidence" value="ECO:0007669"/>
    <property type="project" value="InterPro"/>
</dbReference>
<feature type="domain" description="Phosphotransferase system EIIC" evidence="9">
    <location>
        <begin position="8"/>
        <end position="219"/>
    </location>
</feature>
<evidence type="ECO:0000259" key="9">
    <source>
        <dbReference type="Pfam" id="PF13303"/>
    </source>
</evidence>
<evidence type="ECO:0000256" key="8">
    <source>
        <dbReference type="SAM" id="Phobius"/>
    </source>
</evidence>
<protein>
    <recommendedName>
        <fullName evidence="9">Phosphotransferase system EIIC domain-containing protein</fullName>
    </recommendedName>
</protein>
<evidence type="ECO:0000313" key="11">
    <source>
        <dbReference type="Proteomes" id="UP000070401"/>
    </source>
</evidence>
<evidence type="ECO:0000256" key="3">
    <source>
        <dbReference type="ARBA" id="ARBA00022475"/>
    </source>
</evidence>
<accession>A0A133NK49</accession>
<dbReference type="AlphaFoldDB" id="A0A133NK49"/>
<keyword evidence="7 8" id="KW-0472">Membrane</keyword>
<dbReference type="InterPro" id="IPR003352">
    <property type="entry name" value="PTS_EIIC"/>
</dbReference>
<keyword evidence="11" id="KW-1185">Reference proteome</keyword>
<dbReference type="EMBL" id="LRPY01000212">
    <property type="protein sequence ID" value="KXA16675.1"/>
    <property type="molecule type" value="Genomic_DNA"/>
</dbReference>
<proteinExistence type="predicted"/>
<feature type="transmembrane region" description="Helical" evidence="8">
    <location>
        <begin position="53"/>
        <end position="78"/>
    </location>
</feature>
<keyword evidence="2" id="KW-0813">Transport</keyword>
<feature type="transmembrane region" description="Helical" evidence="8">
    <location>
        <begin position="84"/>
        <end position="104"/>
    </location>
</feature>
<dbReference type="GO" id="GO:0005886">
    <property type="term" value="C:plasma membrane"/>
    <property type="evidence" value="ECO:0007669"/>
    <property type="project" value="UniProtKB-SubCell"/>
</dbReference>
<evidence type="ECO:0000256" key="7">
    <source>
        <dbReference type="ARBA" id="ARBA00023136"/>
    </source>
</evidence>
<evidence type="ECO:0000256" key="1">
    <source>
        <dbReference type="ARBA" id="ARBA00004651"/>
    </source>
</evidence>
<evidence type="ECO:0000256" key="4">
    <source>
        <dbReference type="ARBA" id="ARBA00022597"/>
    </source>
</evidence>
<dbReference type="Pfam" id="PF13303">
    <property type="entry name" value="PTS_EIIC_2"/>
    <property type="match status" value="1"/>
</dbReference>
<comment type="subcellular location">
    <subcellularLocation>
        <location evidence="1">Cell membrane</location>
        <topology evidence="1">Multi-pass membrane protein</topology>
    </subcellularLocation>
</comment>
<dbReference type="GO" id="GO:0008982">
    <property type="term" value="F:protein-N(PI)-phosphohistidine-sugar phosphotransferase activity"/>
    <property type="evidence" value="ECO:0007669"/>
    <property type="project" value="InterPro"/>
</dbReference>
<gene>
    <name evidence="10" type="ORF">HMPREF3221_02018</name>
</gene>
<dbReference type="PATRIC" id="fig|851.8.peg.2035"/>
<comment type="caution">
    <text evidence="10">The sequence shown here is derived from an EMBL/GenBank/DDBJ whole genome shotgun (WGS) entry which is preliminary data.</text>
</comment>
<keyword evidence="3" id="KW-1003">Cell membrane</keyword>
<organism evidence="10 11">
    <name type="scientific">Fusobacterium nucleatum</name>
    <dbReference type="NCBI Taxonomy" id="851"/>
    <lineage>
        <taxon>Bacteria</taxon>
        <taxon>Fusobacteriati</taxon>
        <taxon>Fusobacteriota</taxon>
        <taxon>Fusobacteriia</taxon>
        <taxon>Fusobacteriales</taxon>
        <taxon>Fusobacteriaceae</taxon>
        <taxon>Fusobacterium</taxon>
    </lineage>
</organism>
<evidence type="ECO:0000256" key="2">
    <source>
        <dbReference type="ARBA" id="ARBA00022448"/>
    </source>
</evidence>
<evidence type="ECO:0000256" key="6">
    <source>
        <dbReference type="ARBA" id="ARBA00022989"/>
    </source>
</evidence>
<dbReference type="Proteomes" id="UP000070401">
    <property type="component" value="Unassembled WGS sequence"/>
</dbReference>
<keyword evidence="6 8" id="KW-1133">Transmembrane helix</keyword>
<feature type="transmembrane region" description="Helical" evidence="8">
    <location>
        <begin position="136"/>
        <end position="154"/>
    </location>
</feature>
<keyword evidence="5 8" id="KW-0812">Transmembrane</keyword>
<reference evidence="11" key="1">
    <citation type="submission" date="2016-01" db="EMBL/GenBank/DDBJ databases">
        <authorList>
            <person name="Mitreva M."/>
            <person name="Pepin K.H."/>
            <person name="Mihindukulasuriya K.A."/>
            <person name="Fulton R."/>
            <person name="Fronick C."/>
            <person name="O'Laughlin M."/>
            <person name="Miner T."/>
            <person name="Herter B."/>
            <person name="Rosa B.A."/>
            <person name="Cordes M."/>
            <person name="Tomlinson C."/>
            <person name="Wollam A."/>
            <person name="Palsikar V.B."/>
            <person name="Mardis E.R."/>
            <person name="Wilson R.K."/>
        </authorList>
    </citation>
    <scope>NUCLEOTIDE SEQUENCE [LARGE SCALE GENOMIC DNA]</scope>
    <source>
        <strain evidence="11">MJR7757B</strain>
    </source>
</reference>
<evidence type="ECO:0000313" key="10">
    <source>
        <dbReference type="EMBL" id="KXA16675.1"/>
    </source>
</evidence>